<reference evidence="1" key="1">
    <citation type="submission" date="2020-04" db="EMBL/GenBank/DDBJ databases">
        <authorList>
            <person name="Chiriac C."/>
            <person name="Salcher M."/>
            <person name="Ghai R."/>
            <person name="Kavagutti S V."/>
        </authorList>
    </citation>
    <scope>NUCLEOTIDE SEQUENCE</scope>
</reference>
<organism evidence="1">
    <name type="scientific">uncultured Caudovirales phage</name>
    <dbReference type="NCBI Taxonomy" id="2100421"/>
    <lineage>
        <taxon>Viruses</taxon>
        <taxon>Duplodnaviria</taxon>
        <taxon>Heunggongvirae</taxon>
        <taxon>Uroviricota</taxon>
        <taxon>Caudoviricetes</taxon>
        <taxon>Peduoviridae</taxon>
        <taxon>Maltschvirus</taxon>
        <taxon>Maltschvirus maltsch</taxon>
    </lineage>
</organism>
<name>A0A6J5MMQ4_9CAUD</name>
<evidence type="ECO:0000313" key="1">
    <source>
        <dbReference type="EMBL" id="CAB4146843.1"/>
    </source>
</evidence>
<gene>
    <name evidence="1" type="ORF">UFOVP496_40</name>
</gene>
<accession>A0A6J5MMQ4</accession>
<dbReference type="EMBL" id="LR796472">
    <property type="protein sequence ID" value="CAB4146843.1"/>
    <property type="molecule type" value="Genomic_DNA"/>
</dbReference>
<proteinExistence type="predicted"/>
<sequence length="107" mass="11650">MNNHGNIQVTVTANYHPALVAEFGSGALLDIDWEADLVDGTIEHECGGGAVEWSEDAEVIERMHIVGLTIIGDDDDCCYNHDAISALPRAVRAELREIARETCEASR</sequence>
<protein>
    <submittedName>
        <fullName evidence="1">Uncharacterized protein</fullName>
    </submittedName>
</protein>